<dbReference type="Proteomes" id="UP000663525">
    <property type="component" value="Chromosome"/>
</dbReference>
<evidence type="ECO:0000313" key="3">
    <source>
        <dbReference type="Proteomes" id="UP000663525"/>
    </source>
</evidence>
<sequence>MALSVGSAAVPRRLYGIGLLVLGVGNVSFGAGQYVNGSQLPVLSLVQLVMGATLLAIGGLVVVESDRLSTPELSDRVLIAIGVVGTVVGLYMAIVGFVLLSGPA</sequence>
<gene>
    <name evidence="2" type="ORF">HSR121_2929</name>
</gene>
<proteinExistence type="predicted"/>
<keyword evidence="1" id="KW-0472">Membrane</keyword>
<protein>
    <submittedName>
        <fullName evidence="2">Putative membrane protein</fullName>
    </submittedName>
</protein>
<name>A0A897NA34_9EURY</name>
<feature type="transmembrane region" description="Helical" evidence="1">
    <location>
        <begin position="41"/>
        <end position="65"/>
    </location>
</feature>
<dbReference type="GeneID" id="68856462"/>
<evidence type="ECO:0000256" key="1">
    <source>
        <dbReference type="SAM" id="Phobius"/>
    </source>
</evidence>
<feature type="transmembrane region" description="Helical" evidence="1">
    <location>
        <begin position="77"/>
        <end position="100"/>
    </location>
</feature>
<dbReference type="EMBL" id="CP064787">
    <property type="protein sequence ID" value="QSG07246.1"/>
    <property type="molecule type" value="Genomic_DNA"/>
</dbReference>
<accession>A0A897NA34</accession>
<keyword evidence="1" id="KW-1133">Transmembrane helix</keyword>
<organism evidence="2 3">
    <name type="scientific">Halapricum desulfuricans</name>
    <dbReference type="NCBI Taxonomy" id="2841257"/>
    <lineage>
        <taxon>Archaea</taxon>
        <taxon>Methanobacteriati</taxon>
        <taxon>Methanobacteriota</taxon>
        <taxon>Stenosarchaea group</taxon>
        <taxon>Halobacteria</taxon>
        <taxon>Halobacteriales</taxon>
        <taxon>Haloarculaceae</taxon>
        <taxon>Halapricum</taxon>
    </lineage>
</organism>
<reference evidence="2" key="1">
    <citation type="submission" date="2020-11" db="EMBL/GenBank/DDBJ databases">
        <title>Carbohydrate-dependent, anaerobic sulfur respiration: A novel catabolism in halophilic archaea.</title>
        <authorList>
            <person name="Sorokin D.Y."/>
            <person name="Messina E."/>
            <person name="Smedile F."/>
            <person name="La Cono V."/>
            <person name="Hallsworth J.E."/>
            <person name="Yakimov M.M."/>
        </authorList>
    </citation>
    <scope>NUCLEOTIDE SEQUENCE</scope>
    <source>
        <strain evidence="2">HSR12-1</strain>
    </source>
</reference>
<dbReference type="RefSeq" id="WP_229113691.1">
    <property type="nucleotide sequence ID" value="NZ_CP064787.1"/>
</dbReference>
<feature type="transmembrane region" description="Helical" evidence="1">
    <location>
        <begin position="14"/>
        <end position="35"/>
    </location>
</feature>
<dbReference type="AlphaFoldDB" id="A0A897NA34"/>
<keyword evidence="1" id="KW-0812">Transmembrane</keyword>
<evidence type="ECO:0000313" key="2">
    <source>
        <dbReference type="EMBL" id="QSG07246.1"/>
    </source>
</evidence>